<reference evidence="2 3" key="1">
    <citation type="submission" date="2023-10" db="EMBL/GenBank/DDBJ databases">
        <title>Noviherbaspirillum sp. CPCC 100848 genome assembly.</title>
        <authorList>
            <person name="Li X.Y."/>
            <person name="Fang X.M."/>
        </authorList>
    </citation>
    <scope>NUCLEOTIDE SEQUENCE [LARGE SCALE GENOMIC DNA]</scope>
    <source>
        <strain evidence="2 3">CPCC 100848</strain>
    </source>
</reference>
<dbReference type="EMBL" id="JAWIIV010000004">
    <property type="protein sequence ID" value="MEC4718905.1"/>
    <property type="molecule type" value="Genomic_DNA"/>
</dbReference>
<evidence type="ECO:0000256" key="1">
    <source>
        <dbReference type="SAM" id="MobiDB-lite"/>
    </source>
</evidence>
<feature type="compositionally biased region" description="Basic residues" evidence="1">
    <location>
        <begin position="1"/>
        <end position="12"/>
    </location>
</feature>
<accession>A0ABU6J5V3</accession>
<dbReference type="Proteomes" id="UP001352263">
    <property type="component" value="Unassembled WGS sequence"/>
</dbReference>
<feature type="region of interest" description="Disordered" evidence="1">
    <location>
        <begin position="1"/>
        <end position="20"/>
    </location>
</feature>
<sequence length="111" mass="11804">MLTKHGATRPSKRPFSNLYHSPFTTFDEKARHNIQTLIAALIAGLFATSAFAQTITEPDGSTATTITTTAPAAKADVRAEEKVAKADTKGNKEVAEAKKDAAEDKSDAAKK</sequence>
<evidence type="ECO:0000313" key="3">
    <source>
        <dbReference type="Proteomes" id="UP001352263"/>
    </source>
</evidence>
<keyword evidence="3" id="KW-1185">Reference proteome</keyword>
<name>A0ABU6J5V3_9BURK</name>
<feature type="compositionally biased region" description="Basic and acidic residues" evidence="1">
    <location>
        <begin position="75"/>
        <end position="111"/>
    </location>
</feature>
<evidence type="ECO:0000313" key="2">
    <source>
        <dbReference type="EMBL" id="MEC4718905.1"/>
    </source>
</evidence>
<feature type="region of interest" description="Disordered" evidence="1">
    <location>
        <begin position="57"/>
        <end position="111"/>
    </location>
</feature>
<comment type="caution">
    <text evidence="2">The sequence shown here is derived from an EMBL/GenBank/DDBJ whole genome shotgun (WGS) entry which is preliminary data.</text>
</comment>
<proteinExistence type="predicted"/>
<dbReference type="RefSeq" id="WP_326505623.1">
    <property type="nucleotide sequence ID" value="NZ_JAWIIV010000004.1"/>
</dbReference>
<protein>
    <submittedName>
        <fullName evidence="2">Uncharacterized protein</fullName>
    </submittedName>
</protein>
<feature type="compositionally biased region" description="Low complexity" evidence="1">
    <location>
        <begin position="62"/>
        <end position="74"/>
    </location>
</feature>
<gene>
    <name evidence="2" type="ORF">RY831_07090</name>
</gene>
<organism evidence="2 3">
    <name type="scientific">Noviherbaspirillum album</name>
    <dbReference type="NCBI Taxonomy" id="3080276"/>
    <lineage>
        <taxon>Bacteria</taxon>
        <taxon>Pseudomonadati</taxon>
        <taxon>Pseudomonadota</taxon>
        <taxon>Betaproteobacteria</taxon>
        <taxon>Burkholderiales</taxon>
        <taxon>Oxalobacteraceae</taxon>
        <taxon>Noviherbaspirillum</taxon>
    </lineage>
</organism>